<dbReference type="Gene3D" id="3.30.565.10">
    <property type="entry name" value="Histidine kinase-like ATPase, C-terminal domain"/>
    <property type="match status" value="1"/>
</dbReference>
<dbReference type="SUPFAM" id="SSF52172">
    <property type="entry name" value="CheY-like"/>
    <property type="match status" value="2"/>
</dbReference>
<dbReference type="Gene3D" id="3.30.450.20">
    <property type="entry name" value="PAS domain"/>
    <property type="match status" value="2"/>
</dbReference>
<name>A0A3B1DGK0_9ZZZZ</name>
<dbReference type="InterPro" id="IPR001789">
    <property type="entry name" value="Sig_transdc_resp-reg_receiver"/>
</dbReference>
<evidence type="ECO:0000256" key="2">
    <source>
        <dbReference type="ARBA" id="ARBA00004651"/>
    </source>
</evidence>
<dbReference type="SMART" id="SM00388">
    <property type="entry name" value="HisKA"/>
    <property type="match status" value="1"/>
</dbReference>
<gene>
    <name evidence="19" type="ORF">MNBD_UNCLBAC01-1123</name>
</gene>
<dbReference type="GO" id="GO:0005886">
    <property type="term" value="C:plasma membrane"/>
    <property type="evidence" value="ECO:0007669"/>
    <property type="project" value="UniProtKB-SubCell"/>
</dbReference>
<proteinExistence type="predicted"/>
<evidence type="ECO:0000256" key="7">
    <source>
        <dbReference type="ARBA" id="ARBA00022692"/>
    </source>
</evidence>
<accession>A0A3B1DGK0</accession>
<keyword evidence="10" id="KW-0067">ATP-binding</keyword>
<evidence type="ECO:0000256" key="4">
    <source>
        <dbReference type="ARBA" id="ARBA00022475"/>
    </source>
</evidence>
<protein>
    <recommendedName>
        <fullName evidence="3">histidine kinase</fullName>
        <ecNumber evidence="3">2.7.13.3</ecNumber>
    </recommendedName>
</protein>
<dbReference type="CDD" id="cd00082">
    <property type="entry name" value="HisKA"/>
    <property type="match status" value="1"/>
</dbReference>
<sequence>MNNIKIKNKKKFIPLSVRIITGLCVVMGVAISVSGYYSYQKANAFLTEDAFTSMEEVLKHAQDIFEREINTLKEDVFFLSEAPPVSGILRSSKFKGYDPEENTTEDLWKARLQRIFATILKSRSEYLQVRFIGDAHNGKELVRVDKTSKGIIVVENNQLQNKGNREYFLETKRLAKNEIYISEINLNREMGKIVVPHQPVLRVAVPVYDNNKFFGMIIINVDIDSIFKKVFKNTKFYSFKIVNDQGFYLFHPNSDRTYGFEFDGKNKVQDDYLNMQHLFSATDKENYETAATRIYLPKEILIASKFYFDSGDLSKFLFINLIGKKSIILTNSKELGNAIMGMNIVVMFLMVIVVLVSVRKGLNPLSALSSLAKDIAKGIFPKTVLEVKRNDEIGELTESFNYMIKNLKNSTTSIDVLNKEVDERKKAEENLEKLMKGLQDLQFGIDEHAIVAITDVVGNITYVNNKFCKISQYSREELIGQNQSILNSGFHSKEFIHDFWVVISNGKVWHGEFKNKAKDGSFYWVDTTVIPFKDAHGKIYQYLAIRTDISNIKVTNERIEKAHRVTISIMEDLKKEKNAVILLNKKVEESAKAKSNFLANMSHEIRTPMNSILGFSAMLQKTSLTERQKNFLNTVSMSGELLLGIIDDILDISKLESGKIQLEEIEFSLEDLISEVFKMIVARMKDNPFDTYIDIQEGVPSCIKSDPIRLKQVLVNLLGNAVKFTSSGSIGVIVALDQQFVEDESKCWLRFTVKDTGIGIPEDKKDVIFESFSQADESTTRKFGGTGLGLAISKAIVEALKGKVWIESEEGKGSEFIFNICIKKVNEKIQVVHEEVFRQKKVFIVDDSQIAQKVINQCCQKIGLKVIGVTDSPQAALHKLEKLLKTRNMVPDLILCDIMMEGMTGYDLIRKIKNNEAMKDMKCIAVTADINTETSKESTEELFDMYLNKPINVTDMVLAIKDMFGLKKEEKKEEQEESCAGIKVLVVEDALPNQMLIQAYFEQLGCEGDYANNGQAAIEKLKEGNDYDLCLMDLQMPVMGGIEATEIIRKEITKELPIIALTAAVMKSDQEKAEKIGMIDFLTKPIDMKKLKETILRYGRKINEG</sequence>
<dbReference type="SUPFAM" id="SSF158472">
    <property type="entry name" value="HAMP domain-like"/>
    <property type="match status" value="1"/>
</dbReference>
<evidence type="ECO:0000256" key="10">
    <source>
        <dbReference type="ARBA" id="ARBA00022840"/>
    </source>
</evidence>
<dbReference type="PROSITE" id="PS50885">
    <property type="entry name" value="HAMP"/>
    <property type="match status" value="1"/>
</dbReference>
<dbReference type="Pfam" id="PF00672">
    <property type="entry name" value="HAMP"/>
    <property type="match status" value="1"/>
</dbReference>
<dbReference type="InterPro" id="IPR003660">
    <property type="entry name" value="HAMP_dom"/>
</dbReference>
<evidence type="ECO:0000256" key="13">
    <source>
        <dbReference type="SAM" id="Phobius"/>
    </source>
</evidence>
<keyword evidence="7 13" id="KW-0812">Transmembrane</keyword>
<dbReference type="PROSITE" id="PS50112">
    <property type="entry name" value="PAS"/>
    <property type="match status" value="1"/>
</dbReference>
<evidence type="ECO:0000259" key="14">
    <source>
        <dbReference type="PROSITE" id="PS50109"/>
    </source>
</evidence>
<dbReference type="CDD" id="cd16922">
    <property type="entry name" value="HATPase_EvgS-ArcB-TorS-like"/>
    <property type="match status" value="1"/>
</dbReference>
<keyword evidence="6" id="KW-0808">Transferase</keyword>
<keyword evidence="8" id="KW-0547">Nucleotide-binding</keyword>
<dbReference type="PROSITE" id="PS50110">
    <property type="entry name" value="RESPONSE_REGULATORY"/>
    <property type="match status" value="2"/>
</dbReference>
<dbReference type="CDD" id="cd17546">
    <property type="entry name" value="REC_hyHK_CKI1_RcsC-like"/>
    <property type="match status" value="2"/>
</dbReference>
<keyword evidence="13" id="KW-0472">Membrane</keyword>
<dbReference type="Pfam" id="PF00512">
    <property type="entry name" value="HisKA"/>
    <property type="match status" value="1"/>
</dbReference>
<dbReference type="SUPFAM" id="SSF103190">
    <property type="entry name" value="Sensory domain-like"/>
    <property type="match status" value="1"/>
</dbReference>
<dbReference type="InterPro" id="IPR004358">
    <property type="entry name" value="Sig_transdc_His_kin-like_C"/>
</dbReference>
<dbReference type="PROSITE" id="PS50113">
    <property type="entry name" value="PAC"/>
    <property type="match status" value="1"/>
</dbReference>
<dbReference type="SMART" id="SM00086">
    <property type="entry name" value="PAC"/>
    <property type="match status" value="1"/>
</dbReference>
<dbReference type="InterPro" id="IPR005467">
    <property type="entry name" value="His_kinase_dom"/>
</dbReference>
<dbReference type="GO" id="GO:0000155">
    <property type="term" value="F:phosphorelay sensor kinase activity"/>
    <property type="evidence" value="ECO:0007669"/>
    <property type="project" value="InterPro"/>
</dbReference>
<dbReference type="SMART" id="SM00448">
    <property type="entry name" value="REC"/>
    <property type="match status" value="2"/>
</dbReference>
<dbReference type="Gene3D" id="6.10.340.10">
    <property type="match status" value="1"/>
</dbReference>
<dbReference type="InterPro" id="IPR003661">
    <property type="entry name" value="HisK_dim/P_dom"/>
</dbReference>
<dbReference type="SUPFAM" id="SSF55874">
    <property type="entry name" value="ATPase domain of HSP90 chaperone/DNA topoisomerase II/histidine kinase"/>
    <property type="match status" value="1"/>
</dbReference>
<keyword evidence="11 13" id="KW-1133">Transmembrane helix</keyword>
<dbReference type="SUPFAM" id="SSF55785">
    <property type="entry name" value="PYP-like sensor domain (PAS domain)"/>
    <property type="match status" value="1"/>
</dbReference>
<dbReference type="FunFam" id="1.10.287.130:FF:000002">
    <property type="entry name" value="Two-component osmosensing histidine kinase"/>
    <property type="match status" value="1"/>
</dbReference>
<evidence type="ECO:0000259" key="17">
    <source>
        <dbReference type="PROSITE" id="PS50113"/>
    </source>
</evidence>
<dbReference type="InterPro" id="IPR003594">
    <property type="entry name" value="HATPase_dom"/>
</dbReference>
<dbReference type="AlphaFoldDB" id="A0A3B1DGK0"/>
<comment type="subcellular location">
    <subcellularLocation>
        <location evidence="2">Cell membrane</location>
        <topology evidence="2">Multi-pass membrane protein</topology>
    </subcellularLocation>
</comment>
<dbReference type="Gene3D" id="3.40.50.2300">
    <property type="match status" value="2"/>
</dbReference>
<dbReference type="InterPro" id="IPR029151">
    <property type="entry name" value="Sensor-like_sf"/>
</dbReference>
<evidence type="ECO:0000256" key="8">
    <source>
        <dbReference type="ARBA" id="ARBA00022741"/>
    </source>
</evidence>
<dbReference type="InterPro" id="IPR035965">
    <property type="entry name" value="PAS-like_dom_sf"/>
</dbReference>
<dbReference type="Pfam" id="PF21623">
    <property type="entry name" value="HK_sensor_dom_bact"/>
    <property type="match status" value="1"/>
</dbReference>
<dbReference type="Pfam" id="PF00072">
    <property type="entry name" value="Response_reg"/>
    <property type="match status" value="2"/>
</dbReference>
<dbReference type="InterPro" id="IPR048760">
    <property type="entry name" value="VP0354-like_sensor_dom"/>
</dbReference>
<evidence type="ECO:0000256" key="6">
    <source>
        <dbReference type="ARBA" id="ARBA00022679"/>
    </source>
</evidence>
<evidence type="ECO:0000256" key="12">
    <source>
        <dbReference type="ARBA" id="ARBA00023012"/>
    </source>
</evidence>
<dbReference type="FunFam" id="3.30.565.10:FF:000010">
    <property type="entry name" value="Sensor histidine kinase RcsC"/>
    <property type="match status" value="1"/>
</dbReference>
<dbReference type="CDD" id="cd18773">
    <property type="entry name" value="PDC1_HK_sensor"/>
    <property type="match status" value="1"/>
</dbReference>
<keyword evidence="9" id="KW-0418">Kinase</keyword>
<feature type="domain" description="Response regulatory" evidence="15">
    <location>
        <begin position="983"/>
        <end position="1099"/>
    </location>
</feature>
<keyword evidence="12" id="KW-0902">Two-component regulatory system</keyword>
<dbReference type="CDD" id="cd00130">
    <property type="entry name" value="PAS"/>
    <property type="match status" value="1"/>
</dbReference>
<evidence type="ECO:0000259" key="18">
    <source>
        <dbReference type="PROSITE" id="PS50885"/>
    </source>
</evidence>
<dbReference type="NCBIfam" id="TIGR00229">
    <property type="entry name" value="sensory_box"/>
    <property type="match status" value="1"/>
</dbReference>
<reference evidence="19" key="1">
    <citation type="submission" date="2018-06" db="EMBL/GenBank/DDBJ databases">
        <authorList>
            <person name="Zhirakovskaya E."/>
        </authorList>
    </citation>
    <scope>NUCLEOTIDE SEQUENCE</scope>
</reference>
<dbReference type="GO" id="GO:0005524">
    <property type="term" value="F:ATP binding"/>
    <property type="evidence" value="ECO:0007669"/>
    <property type="project" value="UniProtKB-KW"/>
</dbReference>
<evidence type="ECO:0000259" key="15">
    <source>
        <dbReference type="PROSITE" id="PS50110"/>
    </source>
</evidence>
<dbReference type="PROSITE" id="PS50109">
    <property type="entry name" value="HIS_KIN"/>
    <property type="match status" value="1"/>
</dbReference>
<feature type="transmembrane region" description="Helical" evidence="13">
    <location>
        <begin position="338"/>
        <end position="358"/>
    </location>
</feature>
<dbReference type="SMART" id="SM00387">
    <property type="entry name" value="HATPase_c"/>
    <property type="match status" value="1"/>
</dbReference>
<feature type="domain" description="Response regulatory" evidence="15">
    <location>
        <begin position="841"/>
        <end position="964"/>
    </location>
</feature>
<dbReference type="Gene3D" id="1.10.287.130">
    <property type="match status" value="1"/>
</dbReference>
<dbReference type="InterPro" id="IPR036097">
    <property type="entry name" value="HisK_dim/P_sf"/>
</dbReference>
<evidence type="ECO:0000256" key="1">
    <source>
        <dbReference type="ARBA" id="ARBA00000085"/>
    </source>
</evidence>
<dbReference type="EMBL" id="UOGJ01000075">
    <property type="protein sequence ID" value="VAX35913.1"/>
    <property type="molecule type" value="Genomic_DNA"/>
</dbReference>
<dbReference type="SMART" id="SM00304">
    <property type="entry name" value="HAMP"/>
    <property type="match status" value="1"/>
</dbReference>
<feature type="domain" description="PAC" evidence="17">
    <location>
        <begin position="509"/>
        <end position="561"/>
    </location>
</feature>
<dbReference type="InterPro" id="IPR011006">
    <property type="entry name" value="CheY-like_superfamily"/>
</dbReference>
<dbReference type="SUPFAM" id="SSF47384">
    <property type="entry name" value="Homodimeric domain of signal transducing histidine kinase"/>
    <property type="match status" value="1"/>
</dbReference>
<dbReference type="EC" id="2.7.13.3" evidence="3"/>
<feature type="transmembrane region" description="Helical" evidence="13">
    <location>
        <begin position="12"/>
        <end position="37"/>
    </location>
</feature>
<evidence type="ECO:0000313" key="19">
    <source>
        <dbReference type="EMBL" id="VAX35913.1"/>
    </source>
</evidence>
<evidence type="ECO:0000256" key="9">
    <source>
        <dbReference type="ARBA" id="ARBA00022777"/>
    </source>
</evidence>
<evidence type="ECO:0000259" key="16">
    <source>
        <dbReference type="PROSITE" id="PS50112"/>
    </source>
</evidence>
<dbReference type="PRINTS" id="PR00344">
    <property type="entry name" value="BCTRLSENSOR"/>
</dbReference>
<dbReference type="InterPro" id="IPR001610">
    <property type="entry name" value="PAC"/>
</dbReference>
<dbReference type="PANTHER" id="PTHR45339">
    <property type="entry name" value="HYBRID SIGNAL TRANSDUCTION HISTIDINE KINASE J"/>
    <property type="match status" value="1"/>
</dbReference>
<organism evidence="19">
    <name type="scientific">hydrothermal vent metagenome</name>
    <dbReference type="NCBI Taxonomy" id="652676"/>
    <lineage>
        <taxon>unclassified sequences</taxon>
        <taxon>metagenomes</taxon>
        <taxon>ecological metagenomes</taxon>
    </lineage>
</organism>
<evidence type="ECO:0000256" key="11">
    <source>
        <dbReference type="ARBA" id="ARBA00022989"/>
    </source>
</evidence>
<evidence type="ECO:0000256" key="5">
    <source>
        <dbReference type="ARBA" id="ARBA00022553"/>
    </source>
</evidence>
<feature type="domain" description="Histidine kinase" evidence="14">
    <location>
        <begin position="600"/>
        <end position="824"/>
    </location>
</feature>
<feature type="domain" description="PAS" evidence="16">
    <location>
        <begin position="427"/>
        <end position="482"/>
    </location>
</feature>
<keyword evidence="5" id="KW-0597">Phosphoprotein</keyword>
<evidence type="ECO:0000256" key="3">
    <source>
        <dbReference type="ARBA" id="ARBA00012438"/>
    </source>
</evidence>
<dbReference type="Pfam" id="PF13426">
    <property type="entry name" value="PAS_9"/>
    <property type="match status" value="1"/>
</dbReference>
<dbReference type="CDD" id="cd06225">
    <property type="entry name" value="HAMP"/>
    <property type="match status" value="1"/>
</dbReference>
<dbReference type="InterPro" id="IPR000700">
    <property type="entry name" value="PAS-assoc_C"/>
</dbReference>
<dbReference type="Pfam" id="PF02518">
    <property type="entry name" value="HATPase_c"/>
    <property type="match status" value="1"/>
</dbReference>
<comment type="catalytic activity">
    <reaction evidence="1">
        <text>ATP + protein L-histidine = ADP + protein N-phospho-L-histidine.</text>
        <dbReference type="EC" id="2.7.13.3"/>
    </reaction>
</comment>
<dbReference type="PANTHER" id="PTHR45339:SF1">
    <property type="entry name" value="HYBRID SIGNAL TRANSDUCTION HISTIDINE KINASE J"/>
    <property type="match status" value="1"/>
</dbReference>
<feature type="domain" description="HAMP" evidence="18">
    <location>
        <begin position="359"/>
        <end position="412"/>
    </location>
</feature>
<dbReference type="InterPro" id="IPR036890">
    <property type="entry name" value="HATPase_C_sf"/>
</dbReference>
<dbReference type="InterPro" id="IPR000014">
    <property type="entry name" value="PAS"/>
</dbReference>
<keyword evidence="4" id="KW-1003">Cell membrane</keyword>